<feature type="transmembrane region" description="Helical" evidence="5">
    <location>
        <begin position="282"/>
        <end position="306"/>
    </location>
</feature>
<reference evidence="7 8" key="1">
    <citation type="journal article" date="2017" name="Int. J. Syst. Evol. Microbiol.">
        <title>Ramlibacter monticola sp. nov., isolated from forest soil.</title>
        <authorList>
            <person name="Chaudhary D.K."/>
            <person name="Kim J."/>
        </authorList>
    </citation>
    <scope>NUCLEOTIDE SEQUENCE [LARGE SCALE GENOMIC DNA]</scope>
    <source>
        <strain evidence="7 8">KACC 19175</strain>
    </source>
</reference>
<feature type="transmembrane region" description="Helical" evidence="5">
    <location>
        <begin position="162"/>
        <end position="180"/>
    </location>
</feature>
<feature type="transmembrane region" description="Helical" evidence="5">
    <location>
        <begin position="358"/>
        <end position="380"/>
    </location>
</feature>
<comment type="caution">
    <text evidence="7">The sequence shown here is derived from an EMBL/GenBank/DDBJ whole genome shotgun (WGS) entry which is preliminary data.</text>
</comment>
<feature type="transmembrane region" description="Helical" evidence="5">
    <location>
        <begin position="129"/>
        <end position="150"/>
    </location>
</feature>
<dbReference type="InterPro" id="IPR036259">
    <property type="entry name" value="MFS_trans_sf"/>
</dbReference>
<evidence type="ECO:0000256" key="4">
    <source>
        <dbReference type="SAM" id="MobiDB-lite"/>
    </source>
</evidence>
<evidence type="ECO:0000259" key="6">
    <source>
        <dbReference type="PROSITE" id="PS50850"/>
    </source>
</evidence>
<dbReference type="Gene3D" id="1.20.1250.20">
    <property type="entry name" value="MFS general substrate transporter like domains"/>
    <property type="match status" value="1"/>
</dbReference>
<feature type="region of interest" description="Disordered" evidence="4">
    <location>
        <begin position="386"/>
        <end position="417"/>
    </location>
</feature>
<feature type="compositionally biased region" description="Basic and acidic residues" evidence="4">
    <location>
        <begin position="386"/>
        <end position="395"/>
    </location>
</feature>
<evidence type="ECO:0000256" key="1">
    <source>
        <dbReference type="ARBA" id="ARBA00022692"/>
    </source>
</evidence>
<name>A0A936ZBC0_9BURK</name>
<dbReference type="EMBL" id="JAEQNE010000013">
    <property type="protein sequence ID" value="MBL0395201.1"/>
    <property type="molecule type" value="Genomic_DNA"/>
</dbReference>
<protein>
    <submittedName>
        <fullName evidence="7">MFS transporter</fullName>
    </submittedName>
</protein>
<feature type="domain" description="Major facilitator superfamily (MFS) profile" evidence="6">
    <location>
        <begin position="1"/>
        <end position="384"/>
    </location>
</feature>
<evidence type="ECO:0000313" key="7">
    <source>
        <dbReference type="EMBL" id="MBL0395201.1"/>
    </source>
</evidence>
<evidence type="ECO:0000313" key="8">
    <source>
        <dbReference type="Proteomes" id="UP000599109"/>
    </source>
</evidence>
<feature type="transmembrane region" description="Helical" evidence="5">
    <location>
        <begin position="86"/>
        <end position="108"/>
    </location>
</feature>
<evidence type="ECO:0000256" key="3">
    <source>
        <dbReference type="ARBA" id="ARBA00023136"/>
    </source>
</evidence>
<dbReference type="PROSITE" id="PS50850">
    <property type="entry name" value="MFS"/>
    <property type="match status" value="1"/>
</dbReference>
<dbReference type="Pfam" id="PF07690">
    <property type="entry name" value="MFS_1"/>
    <property type="match status" value="1"/>
</dbReference>
<feature type="transmembrane region" description="Helical" evidence="5">
    <location>
        <begin position="205"/>
        <end position="231"/>
    </location>
</feature>
<dbReference type="GO" id="GO:0022857">
    <property type="term" value="F:transmembrane transporter activity"/>
    <property type="evidence" value="ECO:0007669"/>
    <property type="project" value="InterPro"/>
</dbReference>
<gene>
    <name evidence="7" type="ORF">JJ685_28985</name>
</gene>
<dbReference type="Proteomes" id="UP000599109">
    <property type="component" value="Unassembled WGS sequence"/>
</dbReference>
<proteinExistence type="predicted"/>
<organism evidence="7 8">
    <name type="scientific">Ramlibacter monticola</name>
    <dbReference type="NCBI Taxonomy" id="1926872"/>
    <lineage>
        <taxon>Bacteria</taxon>
        <taxon>Pseudomonadati</taxon>
        <taxon>Pseudomonadota</taxon>
        <taxon>Betaproteobacteria</taxon>
        <taxon>Burkholderiales</taxon>
        <taxon>Comamonadaceae</taxon>
        <taxon>Ramlibacter</taxon>
    </lineage>
</organism>
<sequence>MLARGVRAFGDGFVSLLLPLYLLALGFTPFQVGLVATTTLFGSGLLTLLAGLHAWRFRLRVLLLAACVLMAATGVGLATLHAFWPLMLVAFVGTVNPSGGDVSVFLPLEHSLLSRSVHDSQRTAVFARYSMAGTLCAAVGALGAGLPAWLGPPLGLSPLGALQAMFLLYAGLAGLAALVYRTLRPEPKPVGDEPRSALGPSRRRVYLLAALFSLDAFGGGFVVQSLVALWLYQRFGLPLAVAGSVFFWMGLLTALSYLAAARLSKRIGLVRTMVYTHLPSSLCLLAIPFCDALWQAVALLFVRAALSQMDVPTRSSYVTGIVTPAERAAAASVTAVPRSLAAAASPALAGWLLGVSSFGWPLIAAGATKIVYDLLLLAMFRRVRPPEEAPPRRDGSTPAHGRSASRGPGAPRPLPPA</sequence>
<dbReference type="SUPFAM" id="SSF103473">
    <property type="entry name" value="MFS general substrate transporter"/>
    <property type="match status" value="1"/>
</dbReference>
<dbReference type="InterPro" id="IPR020846">
    <property type="entry name" value="MFS_dom"/>
</dbReference>
<accession>A0A936ZBC0</accession>
<keyword evidence="3 5" id="KW-0472">Membrane</keyword>
<feature type="transmembrane region" description="Helical" evidence="5">
    <location>
        <begin position="237"/>
        <end position="261"/>
    </location>
</feature>
<feature type="transmembrane region" description="Helical" evidence="5">
    <location>
        <begin position="20"/>
        <end position="49"/>
    </location>
</feature>
<keyword evidence="1 5" id="KW-0812">Transmembrane</keyword>
<dbReference type="InterPro" id="IPR011701">
    <property type="entry name" value="MFS"/>
</dbReference>
<dbReference type="AlphaFoldDB" id="A0A936ZBC0"/>
<feature type="transmembrane region" description="Helical" evidence="5">
    <location>
        <begin position="61"/>
        <end position="80"/>
    </location>
</feature>
<keyword evidence="8" id="KW-1185">Reference proteome</keyword>
<dbReference type="PANTHER" id="PTHR23520">
    <property type="entry name" value="TRANSPORTER, PUTATIVE (AFU_ORTHOLOGUE AFUA_3G04000)-RELATED"/>
    <property type="match status" value="1"/>
</dbReference>
<dbReference type="PANTHER" id="PTHR23520:SF5">
    <property type="entry name" value="TRANSPORTER, PUTATIVE (AFU_ORTHOLOGUE AFUA_3G04000)-RELATED"/>
    <property type="match status" value="1"/>
</dbReference>
<evidence type="ECO:0000256" key="5">
    <source>
        <dbReference type="SAM" id="Phobius"/>
    </source>
</evidence>
<evidence type="ECO:0000256" key="2">
    <source>
        <dbReference type="ARBA" id="ARBA00022989"/>
    </source>
</evidence>
<keyword evidence="2 5" id="KW-1133">Transmembrane helix</keyword>